<protein>
    <submittedName>
        <fullName evidence="3">Uncharacterized protein</fullName>
    </submittedName>
</protein>
<dbReference type="AlphaFoldDB" id="A0AAW0C231"/>
<name>A0AAW0C231_9AGAR</name>
<evidence type="ECO:0000256" key="1">
    <source>
        <dbReference type="SAM" id="MobiDB-lite"/>
    </source>
</evidence>
<accession>A0AAW0C231</accession>
<keyword evidence="2" id="KW-0732">Signal</keyword>
<evidence type="ECO:0000313" key="4">
    <source>
        <dbReference type="Proteomes" id="UP001362999"/>
    </source>
</evidence>
<keyword evidence="4" id="KW-1185">Reference proteome</keyword>
<proteinExistence type="predicted"/>
<feature type="compositionally biased region" description="Pro residues" evidence="1">
    <location>
        <begin position="81"/>
        <end position="94"/>
    </location>
</feature>
<organism evidence="3 4">
    <name type="scientific">Favolaschia claudopus</name>
    <dbReference type="NCBI Taxonomy" id="2862362"/>
    <lineage>
        <taxon>Eukaryota</taxon>
        <taxon>Fungi</taxon>
        <taxon>Dikarya</taxon>
        <taxon>Basidiomycota</taxon>
        <taxon>Agaricomycotina</taxon>
        <taxon>Agaricomycetes</taxon>
        <taxon>Agaricomycetidae</taxon>
        <taxon>Agaricales</taxon>
        <taxon>Marasmiineae</taxon>
        <taxon>Mycenaceae</taxon>
        <taxon>Favolaschia</taxon>
    </lineage>
</organism>
<feature type="chain" id="PRO_5043440887" evidence="2">
    <location>
        <begin position="25"/>
        <end position="217"/>
    </location>
</feature>
<evidence type="ECO:0000256" key="2">
    <source>
        <dbReference type="SAM" id="SignalP"/>
    </source>
</evidence>
<reference evidence="3 4" key="1">
    <citation type="journal article" date="2024" name="J Genomics">
        <title>Draft genome sequencing and assembly of Favolaschia claudopus CIRM-BRFM 2984 isolated from oak limbs.</title>
        <authorList>
            <person name="Navarro D."/>
            <person name="Drula E."/>
            <person name="Chaduli D."/>
            <person name="Cazenave R."/>
            <person name="Ahrendt S."/>
            <person name="Wang J."/>
            <person name="Lipzen A."/>
            <person name="Daum C."/>
            <person name="Barry K."/>
            <person name="Grigoriev I.V."/>
            <person name="Favel A."/>
            <person name="Rosso M.N."/>
            <person name="Martin F."/>
        </authorList>
    </citation>
    <scope>NUCLEOTIDE SEQUENCE [LARGE SCALE GENOMIC DNA]</scope>
    <source>
        <strain evidence="3 4">CIRM-BRFM 2984</strain>
    </source>
</reference>
<feature type="compositionally biased region" description="Low complexity" evidence="1">
    <location>
        <begin position="142"/>
        <end position="151"/>
    </location>
</feature>
<comment type="caution">
    <text evidence="3">The sequence shown here is derived from an EMBL/GenBank/DDBJ whole genome shotgun (WGS) entry which is preliminary data.</text>
</comment>
<dbReference type="EMBL" id="JAWWNJ010000023">
    <property type="protein sequence ID" value="KAK7032698.1"/>
    <property type="molecule type" value="Genomic_DNA"/>
</dbReference>
<feature type="signal peptide" evidence="2">
    <location>
        <begin position="1"/>
        <end position="24"/>
    </location>
</feature>
<evidence type="ECO:0000313" key="3">
    <source>
        <dbReference type="EMBL" id="KAK7032698.1"/>
    </source>
</evidence>
<feature type="region of interest" description="Disordered" evidence="1">
    <location>
        <begin position="140"/>
        <end position="192"/>
    </location>
</feature>
<feature type="region of interest" description="Disordered" evidence="1">
    <location>
        <begin position="77"/>
        <end position="103"/>
    </location>
</feature>
<sequence length="217" mass="23778">MSQFFAPNTSSALFLLLSAQLALREPPRSGSEQLQLHLPCARRSPRCFRPHHHVRQGLRPPPAIELAVFTTTVSPARVFNPSPPPAAQPTPNPSTTPFSSRSPPVRRAAFVDVTAFVNLSYLSNTRHNLFDVPTPPLFCRQTSPSETSTPLSTPPNLPPSSYAKCAPNPTMKTTHPHGQTQTGGQSRRGGKKFSPTLSTALWGTVRLVSYFFLWLSN</sequence>
<dbReference type="Proteomes" id="UP001362999">
    <property type="component" value="Unassembled WGS sequence"/>
</dbReference>
<feature type="compositionally biased region" description="Low complexity" evidence="1">
    <location>
        <begin position="176"/>
        <end position="185"/>
    </location>
</feature>
<gene>
    <name evidence="3" type="ORF">R3P38DRAFT_3186254</name>
</gene>